<reference evidence="2" key="1">
    <citation type="submission" date="2016-11" db="UniProtKB">
        <authorList>
            <consortium name="WormBaseParasite"/>
        </authorList>
    </citation>
    <scope>IDENTIFICATION</scope>
</reference>
<dbReference type="Proteomes" id="UP000095287">
    <property type="component" value="Unplaced"/>
</dbReference>
<organism evidence="1 2">
    <name type="scientific">Steinernema glaseri</name>
    <dbReference type="NCBI Taxonomy" id="37863"/>
    <lineage>
        <taxon>Eukaryota</taxon>
        <taxon>Metazoa</taxon>
        <taxon>Ecdysozoa</taxon>
        <taxon>Nematoda</taxon>
        <taxon>Chromadorea</taxon>
        <taxon>Rhabditida</taxon>
        <taxon>Tylenchina</taxon>
        <taxon>Panagrolaimomorpha</taxon>
        <taxon>Strongyloidoidea</taxon>
        <taxon>Steinernematidae</taxon>
        <taxon>Steinernema</taxon>
    </lineage>
</organism>
<accession>A0A1I7YXE9</accession>
<protein>
    <submittedName>
        <fullName evidence="2">Secreted protein</fullName>
    </submittedName>
</protein>
<evidence type="ECO:0000313" key="1">
    <source>
        <dbReference type="Proteomes" id="UP000095287"/>
    </source>
</evidence>
<sequence>MSGLFTVNRCLRHFTSTAGCAEDAMVHTVPGVLTSEATQRRWALPRTMNLRSRKNTNVIQDEKPRRLRSHTQAPHDSNVIGIIIP</sequence>
<name>A0A1I7YXE9_9BILA</name>
<proteinExistence type="predicted"/>
<evidence type="ECO:0000313" key="2">
    <source>
        <dbReference type="WBParaSite" id="L893_g20733.t1"/>
    </source>
</evidence>
<dbReference type="WBParaSite" id="L893_g20733.t1">
    <property type="protein sequence ID" value="L893_g20733.t1"/>
    <property type="gene ID" value="L893_g20733"/>
</dbReference>
<dbReference type="AlphaFoldDB" id="A0A1I7YXE9"/>
<keyword evidence="1" id="KW-1185">Reference proteome</keyword>